<dbReference type="GO" id="GO:0016887">
    <property type="term" value="F:ATP hydrolysis activity"/>
    <property type="evidence" value="ECO:0007669"/>
    <property type="project" value="InterPro"/>
</dbReference>
<evidence type="ECO:0000256" key="7">
    <source>
        <dbReference type="ARBA" id="ARBA00023136"/>
    </source>
</evidence>
<dbReference type="PROSITE" id="PS50893">
    <property type="entry name" value="ABC_TRANSPORTER_2"/>
    <property type="match status" value="2"/>
</dbReference>
<dbReference type="InterPro" id="IPR027417">
    <property type="entry name" value="P-loop_NTPase"/>
</dbReference>
<dbReference type="GO" id="GO:0005524">
    <property type="term" value="F:ATP binding"/>
    <property type="evidence" value="ECO:0007669"/>
    <property type="project" value="UniProtKB-KW"/>
</dbReference>
<dbReference type="SUPFAM" id="SSF90123">
    <property type="entry name" value="ABC transporter transmembrane region"/>
    <property type="match status" value="2"/>
</dbReference>
<organism evidence="12 13">
    <name type="scientific">Syncephalis pseudoplumigaleata</name>
    <dbReference type="NCBI Taxonomy" id="1712513"/>
    <lineage>
        <taxon>Eukaryota</taxon>
        <taxon>Fungi</taxon>
        <taxon>Fungi incertae sedis</taxon>
        <taxon>Zoopagomycota</taxon>
        <taxon>Zoopagomycotina</taxon>
        <taxon>Zoopagomycetes</taxon>
        <taxon>Zoopagales</taxon>
        <taxon>Piptocephalidaceae</taxon>
        <taxon>Syncephalis</taxon>
    </lineage>
</organism>
<feature type="transmembrane region" description="Helical" evidence="9">
    <location>
        <begin position="864"/>
        <end position="885"/>
    </location>
</feature>
<protein>
    <submittedName>
        <fullName evidence="12">P-loop containing nucleoside triphosphate hydrolase protein</fullName>
    </submittedName>
</protein>
<evidence type="ECO:0000313" key="13">
    <source>
        <dbReference type="Proteomes" id="UP000278143"/>
    </source>
</evidence>
<dbReference type="Gene3D" id="3.40.50.300">
    <property type="entry name" value="P-loop containing nucleotide triphosphate hydrolases"/>
    <property type="match status" value="2"/>
</dbReference>
<sequence length="1332" mass="147754">MLGVFATRGSVDEARGGRVQTLEKSASLLEWFFFDWITPLMHVGFKRRLDDLDLWELFRSDQVATVARQAAHHDHLTSAAHGVIEVCRRTTLKQLQYTVLGTLLTYSAPYFLSLLLEHVEQPTVQSLSRVWLYVLGLFLSMVLGSICTQQSSFTGQHLKLRSRAILAHRLLEKQLRRRLPKAMATSPSSDSGTEAKKTNDGGDGDDDSDEKMATATKNLFEIDVETMSDAFQHLCTRIGGLLQMALAIALLVHLIGTATIAGIGAMLVFFGITRGLARLSPLIYGHLSAVTERRVARVAEALCSMRIIKLLSWEPQFAAQIADARDTEMHVLWRRQLMRTAIFIFSRGNATMATCMALGWYTLVQRQQLTAAAAFTSLLVFDMMKERVAQLLTTPCWIMDFRTSNRRITAFLGLPDAPPAYEHIDQDRRDNANRVGFVDAAFCWPANGTLPPGQAGQGGETEWSGFALADLNVAFKPREFNVISGPSGSGKTSLLLALIGEMPRIRGRIYLPKAPKHSQVSGMRTSNVALAAQSVWLQTATVRENILFGQPWVEQRYRQVLHACALDRDLDMLEMGDRTVVGEKGVTIGESLRQRIALARAVYSSAEVILLDDCLTALDITTARHVVEHCLLGPPMHNRTRIMVTKDFGVFARAASFAVGLQEGRVVATGEPASVMALSLLSADPSLAATSHAADEQPGRKRELTAFSGDTPSPYGDLISLTDYDEGHGKDTGRDAARKGAFATYFGMGGGYTRWKYIAAIYLVVQLAMLAQNYWLLLWTEAQPAPDAVPFYYWIYAGLSSGAVVVIGVPMLLVYLAGFHASRTLHRDLIDRLCHATMAFIDELMLGRMMEVVRDDLHIVDRVLPLHLTMFLLNFSSMLFQLLIISFAIPLFLPVGLVIAIMHAFSVRFFLRASYSLQHLRSRSEAQFHVDMNEIASGAATIRASGLQRWFSTKGNAQIDTMNRSAYLHSACGHWIISRLEWTSALITAVTAVLLLYSAHHFHAAFIGFTLMYAMSFTNSVSGTINNYSQIESSMNSMERLGEYLAIEQESDVDSEVYTPPERWPQSGRIDIKNLIVSYAKSHIPALQDVSLSIRPGERVGIACPCGWLGAGKTTLAAALFRLIKPSSGRIIIDGVDIGKISLQDLRSQLTIIPEDPGLFAGTLRSNLDPFSMHDDASIWNALHRSRLVSKEASTDKRSRFEHLDIDVEEHGANFTSEERRLLGIARALLQNNRIVIMDESATYINLDTEAKIQMIIREEFAQSTLLRIAHRMRTVIDYDRVMVLDGGRLVEFDAPAQLLRRPDSLFRQLCEASGELGALMAMARCHLGSTA</sequence>
<evidence type="ECO:0000256" key="3">
    <source>
        <dbReference type="ARBA" id="ARBA00022692"/>
    </source>
</evidence>
<keyword evidence="3 9" id="KW-0812">Transmembrane</keyword>
<feature type="transmembrane region" description="Helical" evidence="9">
    <location>
        <begin position="891"/>
        <end position="911"/>
    </location>
</feature>
<evidence type="ECO:0000256" key="6">
    <source>
        <dbReference type="ARBA" id="ARBA00022989"/>
    </source>
</evidence>
<feature type="transmembrane region" description="Helical" evidence="9">
    <location>
        <begin position="131"/>
        <end position="153"/>
    </location>
</feature>
<comment type="subcellular location">
    <subcellularLocation>
        <location evidence="1">Membrane</location>
    </subcellularLocation>
</comment>
<feature type="domain" description="ABC transporter" evidence="10">
    <location>
        <begin position="435"/>
        <end position="688"/>
    </location>
</feature>
<dbReference type="PROSITE" id="PS50929">
    <property type="entry name" value="ABC_TM1F"/>
    <property type="match status" value="2"/>
</dbReference>
<dbReference type="CDD" id="cd18604">
    <property type="entry name" value="ABC_6TM_VMR1_D2_like"/>
    <property type="match status" value="1"/>
</dbReference>
<feature type="region of interest" description="Disordered" evidence="8">
    <location>
        <begin position="179"/>
        <end position="210"/>
    </location>
</feature>
<dbReference type="EMBL" id="KZ989252">
    <property type="protein sequence ID" value="RKP27195.1"/>
    <property type="molecule type" value="Genomic_DNA"/>
</dbReference>
<keyword evidence="6 9" id="KW-1133">Transmembrane helix</keyword>
<dbReference type="InterPro" id="IPR050173">
    <property type="entry name" value="ABC_transporter_C-like"/>
</dbReference>
<dbReference type="SMART" id="SM00382">
    <property type="entry name" value="AAA"/>
    <property type="match status" value="2"/>
</dbReference>
<evidence type="ECO:0000256" key="4">
    <source>
        <dbReference type="ARBA" id="ARBA00022741"/>
    </source>
</evidence>
<dbReference type="CDD" id="cd18596">
    <property type="entry name" value="ABC_6TM_VMR1_D1_like"/>
    <property type="match status" value="1"/>
</dbReference>
<feature type="transmembrane region" description="Helical" evidence="9">
    <location>
        <begin position="791"/>
        <end position="817"/>
    </location>
</feature>
<name>A0A4P9Z431_9FUNG</name>
<keyword evidence="7 9" id="KW-0472">Membrane</keyword>
<reference evidence="13" key="1">
    <citation type="journal article" date="2018" name="Nat. Microbiol.">
        <title>Leveraging single-cell genomics to expand the fungal tree of life.</title>
        <authorList>
            <person name="Ahrendt S.R."/>
            <person name="Quandt C.A."/>
            <person name="Ciobanu D."/>
            <person name="Clum A."/>
            <person name="Salamov A."/>
            <person name="Andreopoulos B."/>
            <person name="Cheng J.F."/>
            <person name="Woyke T."/>
            <person name="Pelin A."/>
            <person name="Henrissat B."/>
            <person name="Reynolds N.K."/>
            <person name="Benny G.L."/>
            <person name="Smith M.E."/>
            <person name="James T.Y."/>
            <person name="Grigoriev I.V."/>
        </authorList>
    </citation>
    <scope>NUCLEOTIDE SEQUENCE [LARGE SCALE GENOMIC DNA]</scope>
    <source>
        <strain evidence="13">Benny S71-1</strain>
    </source>
</reference>
<evidence type="ECO:0000256" key="8">
    <source>
        <dbReference type="SAM" id="MobiDB-lite"/>
    </source>
</evidence>
<feature type="domain" description="ABC transporter" evidence="10">
    <location>
        <begin position="1070"/>
        <end position="1312"/>
    </location>
</feature>
<proteinExistence type="predicted"/>
<evidence type="ECO:0000256" key="9">
    <source>
        <dbReference type="SAM" id="Phobius"/>
    </source>
</evidence>
<feature type="transmembrane region" description="Helical" evidence="9">
    <location>
        <begin position="341"/>
        <end position="363"/>
    </location>
</feature>
<dbReference type="GO" id="GO:0016020">
    <property type="term" value="C:membrane"/>
    <property type="evidence" value="ECO:0007669"/>
    <property type="project" value="UniProtKB-SubCell"/>
</dbReference>
<dbReference type="PANTHER" id="PTHR24223:SF356">
    <property type="entry name" value="ATP-BINDING CASSETTE TRANSPORTER ABC4"/>
    <property type="match status" value="1"/>
</dbReference>
<evidence type="ECO:0000259" key="10">
    <source>
        <dbReference type="PROSITE" id="PS50893"/>
    </source>
</evidence>
<accession>A0A4P9Z431</accession>
<gene>
    <name evidence="12" type="ORF">SYNPS1DRAFT_13054</name>
</gene>
<keyword evidence="12" id="KW-0378">Hydrolase</keyword>
<evidence type="ECO:0000259" key="11">
    <source>
        <dbReference type="PROSITE" id="PS50929"/>
    </source>
</evidence>
<dbReference type="InterPro" id="IPR003439">
    <property type="entry name" value="ABC_transporter-like_ATP-bd"/>
</dbReference>
<dbReference type="InterPro" id="IPR036640">
    <property type="entry name" value="ABC1_TM_sf"/>
</dbReference>
<dbReference type="InterPro" id="IPR003593">
    <property type="entry name" value="AAA+_ATPase"/>
</dbReference>
<feature type="domain" description="ABC transmembrane type-1" evidence="11">
    <location>
        <begin position="758"/>
        <end position="1033"/>
    </location>
</feature>
<keyword evidence="13" id="KW-1185">Reference proteome</keyword>
<dbReference type="Pfam" id="PF00664">
    <property type="entry name" value="ABC_membrane"/>
    <property type="match status" value="2"/>
</dbReference>
<dbReference type="CDD" id="cd03244">
    <property type="entry name" value="ABCC_MRP_domain2"/>
    <property type="match status" value="1"/>
</dbReference>
<feature type="domain" description="ABC transmembrane type-1" evidence="11">
    <location>
        <begin position="98"/>
        <end position="391"/>
    </location>
</feature>
<evidence type="ECO:0000313" key="12">
    <source>
        <dbReference type="EMBL" id="RKP27195.1"/>
    </source>
</evidence>
<dbReference type="Proteomes" id="UP000278143">
    <property type="component" value="Unassembled WGS sequence"/>
</dbReference>
<dbReference type="InterPro" id="IPR011527">
    <property type="entry name" value="ABC1_TM_dom"/>
</dbReference>
<evidence type="ECO:0000256" key="1">
    <source>
        <dbReference type="ARBA" id="ARBA00004370"/>
    </source>
</evidence>
<evidence type="ECO:0000256" key="5">
    <source>
        <dbReference type="ARBA" id="ARBA00022840"/>
    </source>
</evidence>
<keyword evidence="2" id="KW-0813">Transport</keyword>
<dbReference type="Gene3D" id="1.20.1560.10">
    <property type="entry name" value="ABC transporter type 1, transmembrane domain"/>
    <property type="match status" value="2"/>
</dbReference>
<dbReference type="FunFam" id="3.40.50.300:FF:000630">
    <property type="entry name" value="ATP-binding cassette (ABC) transporter, putative"/>
    <property type="match status" value="1"/>
</dbReference>
<feature type="transmembrane region" description="Helical" evidence="9">
    <location>
        <begin position="246"/>
        <end position="272"/>
    </location>
</feature>
<dbReference type="PANTHER" id="PTHR24223">
    <property type="entry name" value="ATP-BINDING CASSETTE SUB-FAMILY C"/>
    <property type="match status" value="1"/>
</dbReference>
<feature type="compositionally biased region" description="Basic and acidic residues" evidence="8">
    <location>
        <begin position="693"/>
        <end position="704"/>
    </location>
</feature>
<feature type="transmembrane region" description="Helical" evidence="9">
    <location>
        <begin position="757"/>
        <end position="779"/>
    </location>
</feature>
<keyword evidence="5" id="KW-0067">ATP-binding</keyword>
<dbReference type="CDD" id="cd03250">
    <property type="entry name" value="ABCC_MRP_domain1"/>
    <property type="match status" value="1"/>
</dbReference>
<dbReference type="OrthoDB" id="5576729at2759"/>
<dbReference type="SUPFAM" id="SSF52540">
    <property type="entry name" value="P-loop containing nucleoside triphosphate hydrolases"/>
    <property type="match status" value="2"/>
</dbReference>
<dbReference type="GO" id="GO:0140359">
    <property type="term" value="F:ABC-type transporter activity"/>
    <property type="evidence" value="ECO:0007669"/>
    <property type="project" value="InterPro"/>
</dbReference>
<evidence type="ECO:0000256" key="2">
    <source>
        <dbReference type="ARBA" id="ARBA00022448"/>
    </source>
</evidence>
<feature type="region of interest" description="Disordered" evidence="8">
    <location>
        <begin position="691"/>
        <end position="713"/>
    </location>
</feature>
<keyword evidence="4" id="KW-0547">Nucleotide-binding</keyword>
<feature type="transmembrane region" description="Helical" evidence="9">
    <location>
        <begin position="97"/>
        <end position="116"/>
    </location>
</feature>
<dbReference type="Pfam" id="PF00005">
    <property type="entry name" value="ABC_tran"/>
    <property type="match status" value="2"/>
</dbReference>
<feature type="transmembrane region" description="Helical" evidence="9">
    <location>
        <begin position="985"/>
        <end position="1015"/>
    </location>
</feature>